<dbReference type="STRING" id="1230454.C461_05964"/>
<feature type="transmembrane region" description="Helical" evidence="1">
    <location>
        <begin position="104"/>
        <end position="124"/>
    </location>
</feature>
<dbReference type="EMBL" id="AOJI01000018">
    <property type="protein sequence ID" value="EMA68307.1"/>
    <property type="molecule type" value="Genomic_DNA"/>
</dbReference>
<dbReference type="AlphaFoldDB" id="M0PDU2"/>
<reference evidence="3 4" key="1">
    <citation type="journal article" date="2014" name="PLoS Genet.">
        <title>Phylogenetically driven sequencing of extremely halophilic archaea reveals strategies for static and dynamic osmo-response.</title>
        <authorList>
            <person name="Becker E.A."/>
            <person name="Seitzer P.M."/>
            <person name="Tritt A."/>
            <person name="Larsen D."/>
            <person name="Krusor M."/>
            <person name="Yao A.I."/>
            <person name="Wu D."/>
            <person name="Madern D."/>
            <person name="Eisen J.A."/>
            <person name="Darling A.E."/>
            <person name="Facciotti M.T."/>
        </authorList>
    </citation>
    <scope>NUCLEOTIDE SEQUENCE [LARGE SCALE GENOMIC DNA]</scope>
    <source>
        <strain evidence="3 4">JCM 13560</strain>
    </source>
</reference>
<keyword evidence="4" id="KW-1185">Reference proteome</keyword>
<comment type="caution">
    <text evidence="3">The sequence shown here is derived from an EMBL/GenBank/DDBJ whole genome shotgun (WGS) entry which is preliminary data.</text>
</comment>
<dbReference type="InterPro" id="IPR058432">
    <property type="entry name" value="DUF8119"/>
</dbReference>
<gene>
    <name evidence="3" type="ORF">C461_05964</name>
</gene>
<evidence type="ECO:0000259" key="2">
    <source>
        <dbReference type="Pfam" id="PF26436"/>
    </source>
</evidence>
<organism evidence="3 4">
    <name type="scientific">Halorubrum aidingense JCM 13560</name>
    <dbReference type="NCBI Taxonomy" id="1230454"/>
    <lineage>
        <taxon>Archaea</taxon>
        <taxon>Methanobacteriati</taxon>
        <taxon>Methanobacteriota</taxon>
        <taxon>Stenosarchaea group</taxon>
        <taxon>Halobacteria</taxon>
        <taxon>Halobacteriales</taxon>
        <taxon>Haloferacaceae</taxon>
        <taxon>Halorubrum</taxon>
    </lineage>
</organism>
<feature type="domain" description="DUF8119" evidence="2">
    <location>
        <begin position="60"/>
        <end position="130"/>
    </location>
</feature>
<evidence type="ECO:0000256" key="1">
    <source>
        <dbReference type="SAM" id="Phobius"/>
    </source>
</evidence>
<protein>
    <recommendedName>
        <fullName evidence="2">DUF8119 domain-containing protein</fullName>
    </recommendedName>
</protein>
<feature type="transmembrane region" description="Helical" evidence="1">
    <location>
        <begin position="80"/>
        <end position="98"/>
    </location>
</feature>
<dbReference type="PATRIC" id="fig|1230454.4.peg.1206"/>
<name>M0PDU2_9EURY</name>
<keyword evidence="1" id="KW-0812">Transmembrane</keyword>
<dbReference type="Pfam" id="PF26436">
    <property type="entry name" value="DUF8119"/>
    <property type="match status" value="1"/>
</dbReference>
<proteinExistence type="predicted"/>
<keyword evidence="1" id="KW-0472">Membrane</keyword>
<evidence type="ECO:0000313" key="3">
    <source>
        <dbReference type="EMBL" id="EMA68307.1"/>
    </source>
</evidence>
<sequence>MGARAEAVRAVGARAEAVRTVAVRAEAVRYRPFRNTDVFRRERSFMTDADQIDEPDPDESLADRVRSHVRGNRTGMLQDLAFAIAWVTLVSVLYDVAFSTAPQWVLYMFMLAGIPAYFGFFLSLDIAKAQR</sequence>
<keyword evidence="1" id="KW-1133">Transmembrane helix</keyword>
<evidence type="ECO:0000313" key="4">
    <source>
        <dbReference type="Proteomes" id="UP000011575"/>
    </source>
</evidence>
<dbReference type="Proteomes" id="UP000011575">
    <property type="component" value="Unassembled WGS sequence"/>
</dbReference>
<accession>M0PDU2</accession>